<organism evidence="9 10">
    <name type="scientific">Hohenbuehelia grisea</name>
    <dbReference type="NCBI Taxonomy" id="104357"/>
    <lineage>
        <taxon>Eukaryota</taxon>
        <taxon>Fungi</taxon>
        <taxon>Dikarya</taxon>
        <taxon>Basidiomycota</taxon>
        <taxon>Agaricomycotina</taxon>
        <taxon>Agaricomycetes</taxon>
        <taxon>Agaricomycetidae</taxon>
        <taxon>Agaricales</taxon>
        <taxon>Pleurotineae</taxon>
        <taxon>Pleurotaceae</taxon>
        <taxon>Hohenbuehelia</taxon>
    </lineage>
</organism>
<dbReference type="SMART" id="SM00132">
    <property type="entry name" value="LIM"/>
    <property type="match status" value="2"/>
</dbReference>
<dbReference type="InterPro" id="IPR001781">
    <property type="entry name" value="Znf_LIM"/>
</dbReference>
<evidence type="ECO:0000256" key="5">
    <source>
        <dbReference type="ARBA" id="ARBA00023242"/>
    </source>
</evidence>
<comment type="subcellular location">
    <subcellularLocation>
        <location evidence="1">Nucleus</location>
    </subcellularLocation>
</comment>
<dbReference type="PANTHER" id="PTHR24215:SF35">
    <property type="entry name" value="MUSCLE LIM PROTEIN MLP84B"/>
    <property type="match status" value="1"/>
</dbReference>
<keyword evidence="5" id="KW-0539">Nucleus</keyword>
<comment type="caution">
    <text evidence="9">The sequence shown here is derived from an EMBL/GenBank/DDBJ whole genome shotgun (WGS) entry which is preliminary data.</text>
</comment>
<evidence type="ECO:0000259" key="8">
    <source>
        <dbReference type="PROSITE" id="PS50023"/>
    </source>
</evidence>
<feature type="domain" description="LIM zinc-binding" evidence="8">
    <location>
        <begin position="8"/>
        <end position="69"/>
    </location>
</feature>
<dbReference type="Pfam" id="PF00412">
    <property type="entry name" value="LIM"/>
    <property type="match status" value="2"/>
</dbReference>
<feature type="compositionally biased region" description="Pro residues" evidence="7">
    <location>
        <begin position="89"/>
        <end position="98"/>
    </location>
</feature>
<dbReference type="CDD" id="cd09326">
    <property type="entry name" value="LIM_CRP_like"/>
    <property type="match status" value="1"/>
</dbReference>
<feature type="domain" description="LIM zinc-binding" evidence="8">
    <location>
        <begin position="309"/>
        <end position="369"/>
    </location>
</feature>
<keyword evidence="2 6" id="KW-0479">Metal-binding</keyword>
<evidence type="ECO:0000313" key="9">
    <source>
        <dbReference type="EMBL" id="KAL0952308.1"/>
    </source>
</evidence>
<keyword evidence="4 6" id="KW-0862">Zinc</keyword>
<keyword evidence="6" id="KW-0440">LIM domain</keyword>
<name>A0ABR3J9E1_9AGAR</name>
<evidence type="ECO:0000256" key="7">
    <source>
        <dbReference type="SAM" id="MobiDB-lite"/>
    </source>
</evidence>
<feature type="region of interest" description="Disordered" evidence="7">
    <location>
        <begin position="211"/>
        <end position="230"/>
    </location>
</feature>
<dbReference type="PANTHER" id="PTHR24215">
    <property type="entry name" value="RHO-GTPASE-ACTIVATING PROTEIN LRG1"/>
    <property type="match status" value="1"/>
</dbReference>
<evidence type="ECO:0000256" key="4">
    <source>
        <dbReference type="ARBA" id="ARBA00022833"/>
    </source>
</evidence>
<gene>
    <name evidence="9" type="ORF">HGRIS_006598</name>
</gene>
<dbReference type="Gene3D" id="2.10.110.10">
    <property type="entry name" value="Cysteine Rich Protein"/>
    <property type="match status" value="2"/>
</dbReference>
<reference evidence="10" key="1">
    <citation type="submission" date="2024-06" db="EMBL/GenBank/DDBJ databases">
        <title>Multi-omics analyses provide insights into the biosynthesis of the anticancer antibiotic pleurotin in Hohenbuehelia grisea.</title>
        <authorList>
            <person name="Weaver J.A."/>
            <person name="Alberti F."/>
        </authorList>
    </citation>
    <scope>NUCLEOTIDE SEQUENCE [LARGE SCALE GENOMIC DNA]</scope>
    <source>
        <strain evidence="10">T-177</strain>
    </source>
</reference>
<protein>
    <recommendedName>
        <fullName evidence="8">LIM zinc-binding domain-containing protein</fullName>
    </recommendedName>
</protein>
<evidence type="ECO:0000256" key="3">
    <source>
        <dbReference type="ARBA" id="ARBA00022737"/>
    </source>
</evidence>
<keyword evidence="10" id="KW-1185">Reference proteome</keyword>
<proteinExistence type="predicted"/>
<dbReference type="CDD" id="cd09401">
    <property type="entry name" value="LIM_TLP_like"/>
    <property type="match status" value="1"/>
</dbReference>
<dbReference type="PROSITE" id="PS00478">
    <property type="entry name" value="LIM_DOMAIN_1"/>
    <property type="match status" value="2"/>
</dbReference>
<dbReference type="EMBL" id="JASNQZ010000010">
    <property type="protein sequence ID" value="KAL0952308.1"/>
    <property type="molecule type" value="Genomic_DNA"/>
</dbReference>
<evidence type="ECO:0000256" key="6">
    <source>
        <dbReference type="PROSITE-ProRule" id="PRU00125"/>
    </source>
</evidence>
<feature type="region of interest" description="Disordered" evidence="7">
    <location>
        <begin position="79"/>
        <end position="108"/>
    </location>
</feature>
<dbReference type="Proteomes" id="UP001556367">
    <property type="component" value="Unassembled WGS sequence"/>
</dbReference>
<dbReference type="PROSITE" id="PS50023">
    <property type="entry name" value="LIM_DOMAIN_2"/>
    <property type="match status" value="2"/>
</dbReference>
<keyword evidence="3" id="KW-0677">Repeat</keyword>
<feature type="region of interest" description="Disordered" evidence="7">
    <location>
        <begin position="121"/>
        <end position="149"/>
    </location>
</feature>
<accession>A0ABR3J9E1</accession>
<dbReference type="SUPFAM" id="SSF57716">
    <property type="entry name" value="Glucocorticoid receptor-like (DNA-binding domain)"/>
    <property type="match status" value="4"/>
</dbReference>
<evidence type="ECO:0000256" key="1">
    <source>
        <dbReference type="ARBA" id="ARBA00004123"/>
    </source>
</evidence>
<evidence type="ECO:0000256" key="2">
    <source>
        <dbReference type="ARBA" id="ARBA00022723"/>
    </source>
</evidence>
<evidence type="ECO:0000313" key="10">
    <source>
        <dbReference type="Proteomes" id="UP001556367"/>
    </source>
</evidence>
<sequence length="382" mass="40243">MHPFGGTSICPRCERAVYAAEQVMGPGRKLYHKPCLACMTCNKRLDSRTLLEHNQEPYCKTCHVKNFGTRDLRQANLPHRTSTELPGNSVPPPLPPSPMKKAFTQPSGVVSDSLNGSFDYAPPLPFRSSSTPGRGDVTKPSVASSVNGANGHAVSAGSLTEASVPSGQAGVSSISSPGLSFESAEVEADVEATEALDTVPTNVMRAPPIPPRSSGMAASHTGSFPSPAIPLTPTRTGFFAERRMHYSSNSVDTSFVSPGPGTPSRVTANLTGIRPLVPSATGTRYGSALGGTPGSMSPVRKWNTGTSNPMCPRCSKTVYFAEQVKAIGKTYHKGCLRCSQCSTLLDSTRLTEKEGQPFCHRCYSKVHGPQGSGYALLGKAGG</sequence>